<organism evidence="3">
    <name type="scientific">Anguilla anguilla</name>
    <name type="common">European freshwater eel</name>
    <name type="synonym">Muraena anguilla</name>
    <dbReference type="NCBI Taxonomy" id="7936"/>
    <lineage>
        <taxon>Eukaryota</taxon>
        <taxon>Metazoa</taxon>
        <taxon>Chordata</taxon>
        <taxon>Craniata</taxon>
        <taxon>Vertebrata</taxon>
        <taxon>Euteleostomi</taxon>
        <taxon>Actinopterygii</taxon>
        <taxon>Neopterygii</taxon>
        <taxon>Teleostei</taxon>
        <taxon>Anguilliformes</taxon>
        <taxon>Anguillidae</taxon>
        <taxon>Anguilla</taxon>
    </lineage>
</organism>
<keyword evidence="1" id="KW-0863">Zinc-finger</keyword>
<keyword evidence="1" id="KW-0479">Metal-binding</keyword>
<dbReference type="SUPFAM" id="SSF57756">
    <property type="entry name" value="Retrovirus zinc finger-like domains"/>
    <property type="match status" value="1"/>
</dbReference>
<protein>
    <recommendedName>
        <fullName evidence="2">CCHC-type domain-containing protein</fullName>
    </recommendedName>
</protein>
<evidence type="ECO:0000259" key="2">
    <source>
        <dbReference type="PROSITE" id="PS50158"/>
    </source>
</evidence>
<dbReference type="InterPro" id="IPR036875">
    <property type="entry name" value="Znf_CCHC_sf"/>
</dbReference>
<reference evidence="3" key="2">
    <citation type="journal article" date="2015" name="Fish Shellfish Immunol.">
        <title>Early steps in the European eel (Anguilla anguilla)-Vibrio vulnificus interaction in the gills: Role of the RtxA13 toxin.</title>
        <authorList>
            <person name="Callol A."/>
            <person name="Pajuelo D."/>
            <person name="Ebbesson L."/>
            <person name="Teles M."/>
            <person name="MacKenzie S."/>
            <person name="Amaro C."/>
        </authorList>
    </citation>
    <scope>NUCLEOTIDE SEQUENCE</scope>
</reference>
<dbReference type="GO" id="GO:0003676">
    <property type="term" value="F:nucleic acid binding"/>
    <property type="evidence" value="ECO:0007669"/>
    <property type="project" value="InterPro"/>
</dbReference>
<dbReference type="InterPro" id="IPR001878">
    <property type="entry name" value="Znf_CCHC"/>
</dbReference>
<evidence type="ECO:0000313" key="3">
    <source>
        <dbReference type="EMBL" id="JAH60629.1"/>
    </source>
</evidence>
<feature type="domain" description="CCHC-type" evidence="2">
    <location>
        <begin position="8"/>
        <end position="22"/>
    </location>
</feature>
<dbReference type="AlphaFoldDB" id="A0A0E9U3Y5"/>
<name>A0A0E9U3Y5_ANGAN</name>
<dbReference type="PROSITE" id="PS50158">
    <property type="entry name" value="ZF_CCHC"/>
    <property type="match status" value="1"/>
</dbReference>
<reference evidence="3" key="1">
    <citation type="submission" date="2014-11" db="EMBL/GenBank/DDBJ databases">
        <authorList>
            <person name="Amaro Gonzalez C."/>
        </authorList>
    </citation>
    <scope>NUCLEOTIDE SEQUENCE</scope>
</reference>
<evidence type="ECO:0000256" key="1">
    <source>
        <dbReference type="PROSITE-ProRule" id="PRU00047"/>
    </source>
</evidence>
<dbReference type="EMBL" id="GBXM01047948">
    <property type="protein sequence ID" value="JAH60629.1"/>
    <property type="molecule type" value="Transcribed_RNA"/>
</dbReference>
<keyword evidence="1" id="KW-0862">Zinc</keyword>
<dbReference type="GO" id="GO:0008270">
    <property type="term" value="F:zinc ion binding"/>
    <property type="evidence" value="ECO:0007669"/>
    <property type="project" value="UniProtKB-KW"/>
</dbReference>
<proteinExistence type="predicted"/>
<sequence>MGDQCDHCFKCGQSGHFSKGCRGQRRPAREI</sequence>
<dbReference type="Pfam" id="PF00098">
    <property type="entry name" value="zf-CCHC"/>
    <property type="match status" value="1"/>
</dbReference>
<accession>A0A0E9U3Y5</accession>